<feature type="coiled-coil region" evidence="2">
    <location>
        <begin position="849"/>
        <end position="898"/>
    </location>
</feature>
<feature type="compositionally biased region" description="Low complexity" evidence="3">
    <location>
        <begin position="1021"/>
        <end position="1038"/>
    </location>
</feature>
<organism evidence="5 6">
    <name type="scientific">Albugo candida</name>
    <dbReference type="NCBI Taxonomy" id="65357"/>
    <lineage>
        <taxon>Eukaryota</taxon>
        <taxon>Sar</taxon>
        <taxon>Stramenopiles</taxon>
        <taxon>Oomycota</taxon>
        <taxon>Peronosporomycetes</taxon>
        <taxon>Albuginales</taxon>
        <taxon>Albuginaceae</taxon>
        <taxon>Albugo</taxon>
    </lineage>
</organism>
<keyword evidence="1 2" id="KW-0175">Coiled coil</keyword>
<feature type="coiled-coil region" evidence="2">
    <location>
        <begin position="638"/>
        <end position="665"/>
    </location>
</feature>
<proteinExistence type="predicted"/>
<dbReference type="STRING" id="65357.A0A024GIV1"/>
<dbReference type="Pfam" id="PF15665">
    <property type="entry name" value="FAM184"/>
    <property type="match status" value="1"/>
</dbReference>
<evidence type="ECO:0000259" key="4">
    <source>
        <dbReference type="Pfam" id="PF15665"/>
    </source>
</evidence>
<feature type="coiled-coil region" evidence="2">
    <location>
        <begin position="363"/>
        <end position="469"/>
    </location>
</feature>
<gene>
    <name evidence="5" type="ORF">BN9_076500</name>
</gene>
<dbReference type="AlphaFoldDB" id="A0A024GIV1"/>
<evidence type="ECO:0000256" key="3">
    <source>
        <dbReference type="SAM" id="MobiDB-lite"/>
    </source>
</evidence>
<dbReference type="Proteomes" id="UP000053237">
    <property type="component" value="Unassembled WGS sequence"/>
</dbReference>
<evidence type="ECO:0000256" key="1">
    <source>
        <dbReference type="ARBA" id="ARBA00023054"/>
    </source>
</evidence>
<evidence type="ECO:0000313" key="6">
    <source>
        <dbReference type="Proteomes" id="UP000053237"/>
    </source>
</evidence>
<accession>A0A024GIV1</accession>
<feature type="coiled-coil region" evidence="2">
    <location>
        <begin position="243"/>
        <end position="305"/>
    </location>
</feature>
<evidence type="ECO:0000313" key="5">
    <source>
        <dbReference type="EMBL" id="CCI46695.1"/>
    </source>
</evidence>
<protein>
    <recommendedName>
        <fullName evidence="4">Protein FAM184A/B N-terminal domain-containing protein</fullName>
    </recommendedName>
</protein>
<dbReference type="InterPro" id="IPR039478">
    <property type="entry name" value="FAM184A/B_N"/>
</dbReference>
<feature type="domain" description="Protein FAM184A/B N-terminal" evidence="4">
    <location>
        <begin position="11"/>
        <end position="210"/>
    </location>
</feature>
<comment type="caution">
    <text evidence="5">The sequence shown here is derived from an EMBL/GenBank/DDBJ whole genome shotgun (WGS) entry which is preliminary data.</text>
</comment>
<feature type="compositionally biased region" description="Polar residues" evidence="3">
    <location>
        <begin position="1039"/>
        <end position="1055"/>
    </location>
</feature>
<name>A0A024GIV1_9STRA</name>
<sequence>MSKKIAQLTKVVFHLNTRNEDYQLEYAFMKDSNARTIQKLTSESASKLSDIEQHYQKQLSGLCQQLSEREEGYRELERESEKMQISAKLREETMVKKFEQHVTLLESQLEVCQRECMERLSHLTQLVDTKKKILEQNAIDSAAVMKQAHDIQLAELNEKHLEELQGIEDRSNVRYNQMCSELTAQKNTIIERLENEKKAWNLEITKLNENLSAVEKSMTEKDEYGKNQQHAAIEMKQEFVAKMEKLLSDTEELRLQNALLRSENENLWHQQSELNAALKHTELNGDKLKQERDSVEKDYELKNQNLLRNLNNNALKIESMATELMNLQKVATEKDMLLKNSLKDIERMELGIAETRMQFAHEMTCQEKRLQDQEKKCIKMNEERNQLQQELEKAQAHIHDTSKHYQQVIDRLEKETIPLLRQQSASIEKERAKLEQEQVRLIKENAGAREKLQEDIRTALARLDQQKSEHHIVVENLHTTTQRKIGDLEVKYSCAQKDALCQQRQQLEEERARAIAEMESASRERIAQMQKESGDKQTAQQEALRKECEYARSAAEKFNSQIQQLHSQLKDRETSMDEYKRRLETVLVKDNELLNQVQQMTLQMEGEKLAYAEKVRRNDQNWMSKLTDFENKCTESHDEKLRNAIASHEAQCDSLRRLVEEAQRDCTSFSGKYKEAVRASGEEKRMDWEFIRAHLSSMELTMEAKIAQEHTAARHQIALLQQQHTEDLARHDEKKDTAYRTQVEDLLYHTRIKREKLIRKHKEALESQSTANSKLLQETKIQLENDRICDMNALRQAMNEKWSAAERQAFIERERLLGEKSATHMKEFEQWQVENEILRKDLEANCVDFQTAKETIVRLEDRMKQMQEEMTATTAEMKKNAEERIQDVKNAAKEELGLFLEENMMETKALNDHFEETKTFMEGNLLELKMQLEEWKVKYANRESRPEDLERIASLEESVRHKNLLIRKTLDEMAYFKREMLNREEMYNKTFARNPNVGLLQVLKPHVSLQQKSKPEFVGIVSKTHPSSSSASKPRVSTNQTISPNVKATNASETSLWKEENGSLSNGVRSTLPPIT</sequence>
<feature type="region of interest" description="Disordered" evidence="3">
    <location>
        <begin position="1021"/>
        <end position="1076"/>
    </location>
</feature>
<evidence type="ECO:0000256" key="2">
    <source>
        <dbReference type="SAM" id="Coils"/>
    </source>
</evidence>
<dbReference type="InParanoid" id="A0A024GIV1"/>
<keyword evidence="6" id="KW-1185">Reference proteome</keyword>
<dbReference type="OrthoDB" id="75801at2759"/>
<feature type="coiled-coil region" evidence="2">
    <location>
        <begin position="179"/>
        <end position="217"/>
    </location>
</feature>
<dbReference type="EMBL" id="CAIX01000137">
    <property type="protein sequence ID" value="CCI46695.1"/>
    <property type="molecule type" value="Genomic_DNA"/>
</dbReference>
<feature type="coiled-coil region" evidence="2">
    <location>
        <begin position="59"/>
        <end position="115"/>
    </location>
</feature>
<feature type="coiled-coil region" evidence="2">
    <location>
        <begin position="497"/>
        <end position="524"/>
    </location>
</feature>
<dbReference type="PANTHER" id="PTHR18870">
    <property type="entry name" value="PROTEIN TAG-278-RELATED"/>
    <property type="match status" value="1"/>
</dbReference>
<reference evidence="5 6" key="1">
    <citation type="submission" date="2012-05" db="EMBL/GenBank/DDBJ databases">
        <title>Recombination and specialization in a pathogen metapopulation.</title>
        <authorList>
            <person name="Gardiner A."/>
            <person name="Kemen E."/>
            <person name="Schultz-Larsen T."/>
            <person name="MacLean D."/>
            <person name="Van Oosterhout C."/>
            <person name="Jones J.D.G."/>
        </authorList>
    </citation>
    <scope>NUCLEOTIDE SEQUENCE [LARGE SCALE GENOMIC DNA]</scope>
    <source>
        <strain evidence="5 6">Ac Nc2</strain>
    </source>
</reference>
<dbReference type="PANTHER" id="PTHR18870:SF9">
    <property type="entry name" value="PROTEIN TAG-278-RELATED"/>
    <property type="match status" value="1"/>
</dbReference>